<gene>
    <name evidence="1" type="ORF">M5598_27425</name>
</gene>
<keyword evidence="1" id="KW-0614">Plasmid</keyword>
<name>A0AA46UPU6_VIBPH</name>
<proteinExistence type="predicted"/>
<geneLocation type="plasmid" evidence="1 2">
    <name>pVP-16-VB00198-1</name>
</geneLocation>
<dbReference type="AlphaFoldDB" id="A0AA46UPU6"/>
<dbReference type="RefSeq" id="WP_053313998.1">
    <property type="nucleotide sequence ID" value="NZ_CP062152.1"/>
</dbReference>
<dbReference type="EMBL" id="CP097357">
    <property type="protein sequence ID" value="UYV29713.1"/>
    <property type="molecule type" value="Genomic_DNA"/>
</dbReference>
<evidence type="ECO:0000313" key="2">
    <source>
        <dbReference type="Proteomes" id="UP001163036"/>
    </source>
</evidence>
<sequence>MSDNKKVTMKPIKSINGIDRELWCVAEMSLDDMSVGATYGDTLEKSISIFNEVDIASKKAVKILFGVQVSKGTLEEDVSQLVDDAALEICLDYKELKSIYKSDVLLEINWY</sequence>
<organism evidence="1 2">
    <name type="scientific">Vibrio parahaemolyticus</name>
    <dbReference type="NCBI Taxonomy" id="670"/>
    <lineage>
        <taxon>Bacteria</taxon>
        <taxon>Pseudomonadati</taxon>
        <taxon>Pseudomonadota</taxon>
        <taxon>Gammaproteobacteria</taxon>
        <taxon>Vibrionales</taxon>
        <taxon>Vibrionaceae</taxon>
        <taxon>Vibrio</taxon>
    </lineage>
</organism>
<evidence type="ECO:0000313" key="1">
    <source>
        <dbReference type="EMBL" id="UYV29713.1"/>
    </source>
</evidence>
<reference evidence="1" key="1">
    <citation type="submission" date="2022-05" db="EMBL/GenBank/DDBJ databases">
        <title>Megaplasmid of Vibrio parahaemolyticus.</title>
        <authorList>
            <person name="Strauch E."/>
            <person name="Borowiak M."/>
        </authorList>
    </citation>
    <scope>NUCLEOTIDE SEQUENCE</scope>
    <source>
        <strain evidence="1">16-VB00198</strain>
        <plasmid evidence="1">pVP-16-VB00198-1</plasmid>
    </source>
</reference>
<dbReference type="Proteomes" id="UP001163036">
    <property type="component" value="Plasmid pVP-16-VB00198-1"/>
</dbReference>
<protein>
    <submittedName>
        <fullName evidence="1">Uncharacterized protein</fullName>
    </submittedName>
</protein>
<accession>A0AA46UPU6</accession>